<keyword evidence="5" id="KW-0040">ANK repeat</keyword>
<dbReference type="EMBL" id="CAJJDM010000071">
    <property type="protein sequence ID" value="CAD8082561.1"/>
    <property type="molecule type" value="Genomic_DNA"/>
</dbReference>
<evidence type="ECO:0000256" key="8">
    <source>
        <dbReference type="SAM" id="Phobius"/>
    </source>
</evidence>
<dbReference type="GO" id="GO:0005254">
    <property type="term" value="F:chloride channel activity"/>
    <property type="evidence" value="ECO:0007669"/>
    <property type="project" value="TreeGrafter"/>
</dbReference>
<accession>A0A8S1MX03</accession>
<evidence type="ECO:0000256" key="1">
    <source>
        <dbReference type="ARBA" id="ARBA00004141"/>
    </source>
</evidence>
<keyword evidence="11" id="KW-1185">Reference proteome</keyword>
<dbReference type="PANTHER" id="PTHR12308:SF73">
    <property type="entry name" value="ANOCTAMIN"/>
    <property type="match status" value="1"/>
</dbReference>
<dbReference type="Proteomes" id="UP000688137">
    <property type="component" value="Unassembled WGS sequence"/>
</dbReference>
<organism evidence="10 11">
    <name type="scientific">Paramecium primaurelia</name>
    <dbReference type="NCBI Taxonomy" id="5886"/>
    <lineage>
        <taxon>Eukaryota</taxon>
        <taxon>Sar</taxon>
        <taxon>Alveolata</taxon>
        <taxon>Ciliophora</taxon>
        <taxon>Intramacronucleata</taxon>
        <taxon>Oligohymenophorea</taxon>
        <taxon>Peniculida</taxon>
        <taxon>Parameciidae</taxon>
        <taxon>Paramecium</taxon>
    </lineage>
</organism>
<dbReference type="Pfam" id="PF00023">
    <property type="entry name" value="Ank"/>
    <property type="match status" value="1"/>
</dbReference>
<feature type="repeat" description="ANK" evidence="5">
    <location>
        <begin position="481"/>
        <end position="513"/>
    </location>
</feature>
<evidence type="ECO:0000259" key="9">
    <source>
        <dbReference type="Pfam" id="PF04547"/>
    </source>
</evidence>
<dbReference type="Pfam" id="PF12796">
    <property type="entry name" value="Ank_2"/>
    <property type="match status" value="1"/>
</dbReference>
<dbReference type="InterPro" id="IPR049452">
    <property type="entry name" value="Anoctamin_TM"/>
</dbReference>
<feature type="transmembrane region" description="Helical" evidence="8">
    <location>
        <begin position="1069"/>
        <end position="1088"/>
    </location>
</feature>
<comment type="subcellular location">
    <subcellularLocation>
        <location evidence="1">Membrane</location>
        <topology evidence="1">Multi-pass membrane protein</topology>
    </subcellularLocation>
</comment>
<evidence type="ECO:0000256" key="2">
    <source>
        <dbReference type="ARBA" id="ARBA00022692"/>
    </source>
</evidence>
<feature type="region of interest" description="Disordered" evidence="7">
    <location>
        <begin position="1"/>
        <end position="37"/>
    </location>
</feature>
<feature type="compositionally biased region" description="Polar residues" evidence="7">
    <location>
        <begin position="1"/>
        <end position="13"/>
    </location>
</feature>
<keyword evidence="2 8" id="KW-0812">Transmembrane</keyword>
<dbReference type="PROSITE" id="PS50088">
    <property type="entry name" value="ANK_REPEAT"/>
    <property type="match status" value="1"/>
</dbReference>
<evidence type="ECO:0000256" key="3">
    <source>
        <dbReference type="ARBA" id="ARBA00022989"/>
    </source>
</evidence>
<feature type="transmembrane region" description="Helical" evidence="8">
    <location>
        <begin position="1025"/>
        <end position="1048"/>
    </location>
</feature>
<keyword evidence="6" id="KW-0175">Coiled coil</keyword>
<dbReference type="GO" id="GO:0016020">
    <property type="term" value="C:membrane"/>
    <property type="evidence" value="ECO:0007669"/>
    <property type="project" value="UniProtKB-SubCell"/>
</dbReference>
<evidence type="ECO:0000256" key="6">
    <source>
        <dbReference type="SAM" id="Coils"/>
    </source>
</evidence>
<dbReference type="CDD" id="cd19757">
    <property type="entry name" value="Bbox1"/>
    <property type="match status" value="1"/>
</dbReference>
<gene>
    <name evidence="10" type="ORF">PPRIM_AZ9-3.1.T0680017</name>
</gene>
<feature type="transmembrane region" description="Helical" evidence="8">
    <location>
        <begin position="1259"/>
        <end position="1282"/>
    </location>
</feature>
<comment type="caution">
    <text evidence="10">The sequence shown here is derived from an EMBL/GenBank/DDBJ whole genome shotgun (WGS) entry which is preliminary data.</text>
</comment>
<dbReference type="PROSITE" id="PS50297">
    <property type="entry name" value="ANK_REP_REGION"/>
    <property type="match status" value="1"/>
</dbReference>
<evidence type="ECO:0000313" key="10">
    <source>
        <dbReference type="EMBL" id="CAD8082561.1"/>
    </source>
</evidence>
<reference evidence="10" key="1">
    <citation type="submission" date="2021-01" db="EMBL/GenBank/DDBJ databases">
        <authorList>
            <consortium name="Genoscope - CEA"/>
            <person name="William W."/>
        </authorList>
    </citation>
    <scope>NUCLEOTIDE SEQUENCE</scope>
</reference>
<evidence type="ECO:0000313" key="11">
    <source>
        <dbReference type="Proteomes" id="UP000688137"/>
    </source>
</evidence>
<proteinExistence type="predicted"/>
<evidence type="ECO:0000256" key="4">
    <source>
        <dbReference type="ARBA" id="ARBA00023136"/>
    </source>
</evidence>
<name>A0A8S1MX03_PARPR</name>
<dbReference type="PANTHER" id="PTHR12308">
    <property type="entry name" value="ANOCTAMIN"/>
    <property type="match status" value="1"/>
</dbReference>
<keyword evidence="4 8" id="KW-0472">Membrane</keyword>
<feature type="compositionally biased region" description="Low complexity" evidence="7">
    <location>
        <begin position="14"/>
        <end position="32"/>
    </location>
</feature>
<dbReference type="OMA" id="ITEYDMI"/>
<feature type="coiled-coil region" evidence="6">
    <location>
        <begin position="91"/>
        <end position="126"/>
    </location>
</feature>
<dbReference type="PROSITE" id="PS00018">
    <property type="entry name" value="EF_HAND_1"/>
    <property type="match status" value="1"/>
</dbReference>
<feature type="transmembrane region" description="Helical" evidence="8">
    <location>
        <begin position="1354"/>
        <end position="1371"/>
    </location>
</feature>
<evidence type="ECO:0000256" key="7">
    <source>
        <dbReference type="SAM" id="MobiDB-lite"/>
    </source>
</evidence>
<feature type="domain" description="Anoctamin transmembrane" evidence="9">
    <location>
        <begin position="870"/>
        <end position="1387"/>
    </location>
</feature>
<keyword evidence="3 8" id="KW-1133">Transmembrane helix</keyword>
<feature type="transmembrane region" description="Helical" evidence="8">
    <location>
        <begin position="879"/>
        <end position="908"/>
    </location>
</feature>
<feature type="transmembrane region" description="Helical" evidence="8">
    <location>
        <begin position="988"/>
        <end position="1013"/>
    </location>
</feature>
<dbReference type="InterPro" id="IPR007632">
    <property type="entry name" value="Anoctamin"/>
</dbReference>
<feature type="transmembrane region" description="Helical" evidence="8">
    <location>
        <begin position="1100"/>
        <end position="1126"/>
    </location>
</feature>
<dbReference type="InterPro" id="IPR002110">
    <property type="entry name" value="Ankyrin_rpt"/>
</dbReference>
<protein>
    <recommendedName>
        <fullName evidence="9">Anoctamin transmembrane domain-containing protein</fullName>
    </recommendedName>
</protein>
<feature type="transmembrane region" description="Helical" evidence="8">
    <location>
        <begin position="1309"/>
        <end position="1330"/>
    </location>
</feature>
<dbReference type="SMART" id="SM00248">
    <property type="entry name" value="ANK"/>
    <property type="match status" value="6"/>
</dbReference>
<evidence type="ECO:0000256" key="5">
    <source>
        <dbReference type="PROSITE-ProRule" id="PRU00023"/>
    </source>
</evidence>
<dbReference type="InterPro" id="IPR018247">
    <property type="entry name" value="EF_Hand_1_Ca_BS"/>
</dbReference>
<sequence length="1785" mass="212167">MLQLQKSSWTQYNSPQQQRQYSSPSSPSIRSDQISRQDEIDEQWDVIVEDNFVKRVGSNQNQRFESDFTVQDQDKRNILHQTALRQDSKILELLIQDYQNLLKDNKKQERSKMQRKISQIKNNENEDEEVIEIDFDCEDYQFSEIQDQVKRYVQQPDIFGCTPIQICCFLNDSKQHQNRQQCLKILIDNGSNVNEVNPHNQWRPLHWCSFYGDEASVQLLLQNKAFSFLCDNNGLYPMDLAGKNSHTQVLEILIENMVILLKECQLFWIGELKGKNETEYIEFQEICSKYEAELQNPLLYTKILFWCCRSKFNKYIKTIIQQLPRIYIMFPIKSLDSQTCLHACCFSCNAEALKMIVKFEILDLSIMKPDPGQSKKQIKREKRREGFHYKKLSNYLEYISKNDVPGINLLLERKDTSIYKERYYHELQRYLLQDQIYKYELARVNYMLLNLRDQKQDNQFYVQTKQTFCRNVLNINVKDNHGNTPLHLASLNGDQNIIKFLLNKFADPEAENNEFFRAKQLTRDFTTQLYYDGLIKKQKYMISQAQLLQSIELIFQKHKQKRLKIIANFEDQYNLTENIQQKSKYYRQQLKVRIIGKQKQKSQKKQQTISQIDQSESAKITDLRTSNTKENSNLIQKPKKTKKVTNKVIPLNLQPQISNQKSKNSYDHYEQLILFSSQLFVPDIVLKFDQSVKVNLIDYFQMKKSFQLGDQKKLIEQQINFQIDLLQKAEFEIYMMFSFTSEDYIYIMLRIKEKKLERLAEEMEMQIKLIDSFDLEQFKMKQRNKFEPFRSSQRQKIVYEHLLKSINIESLMKSKLVDSCYAMHTSGGIQIVKKEWQKLLFGFIPQPICQIKDYLNEGRGRNFTSLTTMRLYFGEQISFFFAWISYLSCISLIIAIPGLILQIYVILYDFHSEILPYWVLVVTIWSTVQTELWKRKTSEINTRWGCIDQMLQVESSYYEGPLKNKFSGDEEINNITKKLTKHQQITKLAAYFVFFLILLAIFLLGSFGIVYGIDILRIEVKSYKGVVFLLGALQAIAIQVLNILFHYFSKWYADQENHKFELSYEKSLIYKNVFFRFINSYMPLMYIIVTSNDYDLEDIFYFLIPLVLVKKAYYILIDFLIPALIIRTKIKMYFSKVKEVSSDQLQFRKQKGKSLYFLDEIEQFWTYNEFYNNKMSQAQQRLSQDNSKEVAFLESASRTVLKVESEEILEEKLQEQTQNPKFVYQPFETKIDTDAIELNSFKDEFGGTLDYFMEAVTDYGYFILFSAAFPIGPFIGIILNIVEIQMKLYKLIYMTKRIKSERMPGIGQWLNILEFLSAIGVFTNYVLLYFKHRNATLKMFTNDIDQIIQNDLELWYFISFVIAVTLIKILVRELIPDRPDWVIEEIDKINNRELVEQQEKAKQKLKDMEKHFKELRDENIKLKKEQADLEQVTEVKIKSLDAEINKLEQQFQNISRFKKIDKLIITEYDMIVLNVLKNRYYQFDNIMLTKRLLQFLEAKSCIIQICQECGKTPAILECLECQENFCAQCYYKIHTVIQQMQHNVKLKVKKNEILEQIELNVVQDDKYQKVGVSEQSKLLKQQIGIALPKRNWKKIEYFFIPLQLQSGQPKLNELYNQFGDFYLKSSGLEFRDFKIFIEKILPVKDVLIAEDPTLRLEDKIFLNRIAFQLFRKKKHSAEIQQFLKQCTILQSGQLEQRIFMFFDFIDINEDDQISKSELEGLFLTSFVQDIRTNKRVYEMIDQFFPNNVQVRVKRDISQEFFNKVTRSDEFRTFLEALLQVQGVKC</sequence>
<feature type="coiled-coil region" evidence="6">
    <location>
        <begin position="1391"/>
        <end position="1457"/>
    </location>
</feature>
<dbReference type="Pfam" id="PF04547">
    <property type="entry name" value="Anoctamin"/>
    <property type="match status" value="1"/>
</dbReference>